<proteinExistence type="predicted"/>
<dbReference type="GO" id="GO:0010181">
    <property type="term" value="F:FMN binding"/>
    <property type="evidence" value="ECO:0007669"/>
    <property type="project" value="InterPro"/>
</dbReference>
<evidence type="ECO:0000313" key="2">
    <source>
        <dbReference type="EMBL" id="KAK7031009.1"/>
    </source>
</evidence>
<dbReference type="InterPro" id="IPR045247">
    <property type="entry name" value="Oye-like"/>
</dbReference>
<reference evidence="2 3" key="1">
    <citation type="submission" date="2024-01" db="EMBL/GenBank/DDBJ databases">
        <title>A draft genome for a cacao thread blight-causing isolate of Paramarasmius palmivorus.</title>
        <authorList>
            <person name="Baruah I.K."/>
            <person name="Bukari Y."/>
            <person name="Amoako-Attah I."/>
            <person name="Meinhardt L.W."/>
            <person name="Bailey B.A."/>
            <person name="Cohen S.P."/>
        </authorList>
    </citation>
    <scope>NUCLEOTIDE SEQUENCE [LARGE SCALE GENOMIC DNA]</scope>
    <source>
        <strain evidence="2 3">GH-12</strain>
    </source>
</reference>
<dbReference type="Proteomes" id="UP001383192">
    <property type="component" value="Unassembled WGS sequence"/>
</dbReference>
<gene>
    <name evidence="2" type="ORF">VNI00_013799</name>
</gene>
<dbReference type="Gene3D" id="3.20.20.70">
    <property type="entry name" value="Aldolase class I"/>
    <property type="match status" value="1"/>
</dbReference>
<dbReference type="EMBL" id="JAYKXP010000072">
    <property type="protein sequence ID" value="KAK7031009.1"/>
    <property type="molecule type" value="Genomic_DNA"/>
</dbReference>
<dbReference type="PANTHER" id="PTHR22893:SF91">
    <property type="entry name" value="NADPH DEHYDROGENASE 2-RELATED"/>
    <property type="match status" value="1"/>
</dbReference>
<comment type="caution">
    <text evidence="2">The sequence shown here is derived from an EMBL/GenBank/DDBJ whole genome shotgun (WGS) entry which is preliminary data.</text>
</comment>
<dbReference type="Pfam" id="PF00724">
    <property type="entry name" value="Oxidored_FMN"/>
    <property type="match status" value="1"/>
</dbReference>
<accession>A0AAW0BXK7</accession>
<dbReference type="GO" id="GO:0003959">
    <property type="term" value="F:NADPH dehydrogenase activity"/>
    <property type="evidence" value="ECO:0007669"/>
    <property type="project" value="TreeGrafter"/>
</dbReference>
<evidence type="ECO:0000313" key="3">
    <source>
        <dbReference type="Proteomes" id="UP001383192"/>
    </source>
</evidence>
<keyword evidence="3" id="KW-1185">Reference proteome</keyword>
<dbReference type="PANTHER" id="PTHR22893">
    <property type="entry name" value="NADH OXIDOREDUCTASE-RELATED"/>
    <property type="match status" value="1"/>
</dbReference>
<dbReference type="AlphaFoldDB" id="A0AAW0BXK7"/>
<organism evidence="2 3">
    <name type="scientific">Paramarasmius palmivorus</name>
    <dbReference type="NCBI Taxonomy" id="297713"/>
    <lineage>
        <taxon>Eukaryota</taxon>
        <taxon>Fungi</taxon>
        <taxon>Dikarya</taxon>
        <taxon>Basidiomycota</taxon>
        <taxon>Agaricomycotina</taxon>
        <taxon>Agaricomycetes</taxon>
        <taxon>Agaricomycetidae</taxon>
        <taxon>Agaricales</taxon>
        <taxon>Marasmiineae</taxon>
        <taxon>Marasmiaceae</taxon>
        <taxon>Paramarasmius</taxon>
    </lineage>
</organism>
<feature type="domain" description="NADH:flavin oxidoreductase/NADH oxidase N-terminal" evidence="1">
    <location>
        <begin position="1"/>
        <end position="309"/>
    </location>
</feature>
<dbReference type="CDD" id="cd02933">
    <property type="entry name" value="OYE_like_FMN"/>
    <property type="match status" value="1"/>
</dbReference>
<name>A0AAW0BXK7_9AGAR</name>
<evidence type="ECO:0000259" key="1">
    <source>
        <dbReference type="Pfam" id="PF00724"/>
    </source>
</evidence>
<protein>
    <recommendedName>
        <fullName evidence="1">NADH:flavin oxidoreductase/NADH oxidase N-terminal domain-containing protein</fullName>
    </recommendedName>
</protein>
<dbReference type="InterPro" id="IPR013785">
    <property type="entry name" value="Aldolase_TIM"/>
</dbReference>
<dbReference type="InterPro" id="IPR001155">
    <property type="entry name" value="OxRdtase_FMN_N"/>
</dbReference>
<dbReference type="SUPFAM" id="SSF51395">
    <property type="entry name" value="FMN-linked oxidoreductases"/>
    <property type="match status" value="1"/>
</dbReference>
<sequence length="344" mass="38249">MKEYYSQRAAAPGTLLISEGTFLSPKAGGWPMIPGIWDEEQIKKWKEVTEAVHAKGSYIYLQLWTLGRAAYISHLQSLNPEFHLVDASGISLSDRPESDPKPIPLNVEEIREYVDLYANAALNAVEKAGFDGIEIHACNGYLLDQFLQDVSNKRTDQYGGSVENRCRFALEVVDAVIAAIGAERTGLRISPWSEFQDMLMDDPIPTFTHLAKTLKANHPDMAYLHVIEPRISGGDTLEEVKRPDASNDFLRDLWAPKAYISAGGLTREGAIRLAKKAEEERSGVELVSFGRHFIANPDLPVRLEKDIPLTPYNRETFFTSFAGDTAGVGYTDYPFAQAEIGHAM</sequence>